<sequence length="59" mass="6612">MAEHSVEVETHIFQAIGSSLRPHCKFTMGSLSIKLNYYQLEVTKRFFPIASGTQPSIAL</sequence>
<organism evidence="1 2">
    <name type="scientific">Megaselia scalaris</name>
    <name type="common">Humpbacked fly</name>
    <name type="synonym">Phora scalaris</name>
    <dbReference type="NCBI Taxonomy" id="36166"/>
    <lineage>
        <taxon>Eukaryota</taxon>
        <taxon>Metazoa</taxon>
        <taxon>Ecdysozoa</taxon>
        <taxon>Arthropoda</taxon>
        <taxon>Hexapoda</taxon>
        <taxon>Insecta</taxon>
        <taxon>Pterygota</taxon>
        <taxon>Neoptera</taxon>
        <taxon>Endopterygota</taxon>
        <taxon>Diptera</taxon>
        <taxon>Brachycera</taxon>
        <taxon>Muscomorpha</taxon>
        <taxon>Platypezoidea</taxon>
        <taxon>Phoridae</taxon>
        <taxon>Megaseliini</taxon>
        <taxon>Megaselia</taxon>
    </lineage>
</organism>
<dbReference type="EMBL" id="CAQQ02156890">
    <property type="status" value="NOT_ANNOTATED_CDS"/>
    <property type="molecule type" value="Genomic_DNA"/>
</dbReference>
<proteinExistence type="predicted"/>
<accession>T1GK80</accession>
<reference evidence="1" key="2">
    <citation type="submission" date="2015-06" db="UniProtKB">
        <authorList>
            <consortium name="EnsemblMetazoa"/>
        </authorList>
    </citation>
    <scope>IDENTIFICATION</scope>
</reference>
<dbReference type="EnsemblMetazoa" id="MESCA003898-RA">
    <property type="protein sequence ID" value="MESCA003898-PA"/>
    <property type="gene ID" value="MESCA003898"/>
</dbReference>
<name>T1GK80_MEGSC</name>
<reference evidence="2" key="1">
    <citation type="submission" date="2013-02" db="EMBL/GenBank/DDBJ databases">
        <authorList>
            <person name="Hughes D."/>
        </authorList>
    </citation>
    <scope>NUCLEOTIDE SEQUENCE</scope>
    <source>
        <strain>Durham</strain>
        <strain evidence="2">NC isolate 2 -- Noor lab</strain>
    </source>
</reference>
<dbReference type="AlphaFoldDB" id="T1GK80"/>
<dbReference type="EMBL" id="CAQQ02156889">
    <property type="status" value="NOT_ANNOTATED_CDS"/>
    <property type="molecule type" value="Genomic_DNA"/>
</dbReference>
<dbReference type="Proteomes" id="UP000015102">
    <property type="component" value="Unassembled WGS sequence"/>
</dbReference>
<evidence type="ECO:0000313" key="1">
    <source>
        <dbReference type="EnsemblMetazoa" id="MESCA003898-PA"/>
    </source>
</evidence>
<evidence type="ECO:0000313" key="2">
    <source>
        <dbReference type="Proteomes" id="UP000015102"/>
    </source>
</evidence>
<protein>
    <submittedName>
        <fullName evidence="1">Uncharacterized protein</fullName>
    </submittedName>
</protein>
<keyword evidence="2" id="KW-1185">Reference proteome</keyword>
<dbReference type="HOGENOM" id="CLU_2963443_0_0_1"/>